<dbReference type="RefSeq" id="WP_073046128.1">
    <property type="nucleotide sequence ID" value="NZ_FQUO01000015.1"/>
</dbReference>
<keyword evidence="3" id="KW-1185">Reference proteome</keyword>
<dbReference type="AlphaFoldDB" id="A0A1M5G763"/>
<keyword evidence="1" id="KW-0732">Signal</keyword>
<protein>
    <recommendedName>
        <fullName evidence="4">TonB dependent receptor</fullName>
    </recommendedName>
</protein>
<evidence type="ECO:0000313" key="2">
    <source>
        <dbReference type="EMBL" id="SHF99302.1"/>
    </source>
</evidence>
<gene>
    <name evidence="2" type="ORF">SAMN05444008_115122</name>
</gene>
<dbReference type="OrthoDB" id="1264254at2"/>
<dbReference type="EMBL" id="FQUO01000015">
    <property type="protein sequence ID" value="SHF99302.1"/>
    <property type="molecule type" value="Genomic_DNA"/>
</dbReference>
<feature type="signal peptide" evidence="1">
    <location>
        <begin position="1"/>
        <end position="19"/>
    </location>
</feature>
<accession>A0A1M5G763</accession>
<evidence type="ECO:0000256" key="1">
    <source>
        <dbReference type="SAM" id="SignalP"/>
    </source>
</evidence>
<evidence type="ECO:0000313" key="3">
    <source>
        <dbReference type="Proteomes" id="UP000184368"/>
    </source>
</evidence>
<evidence type="ECO:0008006" key="4">
    <source>
        <dbReference type="Google" id="ProtNLM"/>
    </source>
</evidence>
<dbReference type="Proteomes" id="UP000184368">
    <property type="component" value="Unassembled WGS sequence"/>
</dbReference>
<feature type="chain" id="PRO_5012793334" description="TonB dependent receptor" evidence="1">
    <location>
        <begin position="20"/>
        <end position="544"/>
    </location>
</feature>
<name>A0A1M5G763_9BACT</name>
<sequence>MNKNFLIAGALLLTVGAAAQDSTKKREVNVTSTFKPELKEAAKIKFNAAPPVADTSRPRLNYAIPNQNLNLAFLPGSLKPMALTVDTGGRFAMANYIKAGFGNLSTPFLQAGISLGDGKTNGVNFYGKHVSSKGKIPYQKFGYTDFDVAGFFQNSSNGEWSGRLGTVLERYNKYGFQPDTLKFPEDSIKVQYRTVRGRIAYRNLSPTAWGLLYAPELKVDVFSDGLSNTESNTWLHVPVSKIFTEQFSAKVALEASLGRYKPENRDAIANNYFLLAPSLIFQKNGVVINAGVKPSWDNGSFHLLPNIHAEFGTAQKTVAVQAGWIGSYRNSGYQYLAGFNPWIWAPDSVYNTRITDAYAGAKGSIGSHFTYGVCIGSAKLHNQPLFVNDTASGKSFRVTNESSLNNTYISGEMGYTYGERVSFNSSLRINRFSKLEEHDKAFGLLPLEFTSRLRIQVMKDLYVTSDLFAFDGARYLTKGGDDRTQKGAVDLSAGMEFGVAKNIKVWAQFNNIFNKQYQRWNQYPVYGLNFLGGVVFSLAQNSNK</sequence>
<reference evidence="2 3" key="1">
    <citation type="submission" date="2016-11" db="EMBL/GenBank/DDBJ databases">
        <authorList>
            <person name="Jaros S."/>
            <person name="Januszkiewicz K."/>
            <person name="Wedrychowicz H."/>
        </authorList>
    </citation>
    <scope>NUCLEOTIDE SEQUENCE [LARGE SCALE GENOMIC DNA]</scope>
    <source>
        <strain evidence="2 3">DSM 26897</strain>
    </source>
</reference>
<dbReference type="STRING" id="1302690.BUE76_10910"/>
<proteinExistence type="predicted"/>
<organism evidence="2 3">
    <name type="scientific">Cnuella takakiae</name>
    <dbReference type="NCBI Taxonomy" id="1302690"/>
    <lineage>
        <taxon>Bacteria</taxon>
        <taxon>Pseudomonadati</taxon>
        <taxon>Bacteroidota</taxon>
        <taxon>Chitinophagia</taxon>
        <taxon>Chitinophagales</taxon>
        <taxon>Chitinophagaceae</taxon>
        <taxon>Cnuella</taxon>
    </lineage>
</organism>